<dbReference type="Proteomes" id="UP000003112">
    <property type="component" value="Unassembled WGS sequence"/>
</dbReference>
<organism evidence="3 4">
    <name type="scientific">Segatella buccae ATCC 33574</name>
    <dbReference type="NCBI Taxonomy" id="873513"/>
    <lineage>
        <taxon>Bacteria</taxon>
        <taxon>Pseudomonadati</taxon>
        <taxon>Bacteroidota</taxon>
        <taxon>Bacteroidia</taxon>
        <taxon>Bacteroidales</taxon>
        <taxon>Prevotellaceae</taxon>
        <taxon>Segatella</taxon>
    </lineage>
</organism>
<dbReference type="eggNOG" id="COG1373">
    <property type="taxonomic scope" value="Bacteria"/>
</dbReference>
<dbReference type="EMBL" id="AEPD01000045">
    <property type="protein sequence ID" value="EFU29525.1"/>
    <property type="molecule type" value="Genomic_DNA"/>
</dbReference>
<dbReference type="Pfam" id="PF13635">
    <property type="entry name" value="DUF4143"/>
    <property type="match status" value="1"/>
</dbReference>
<dbReference type="PANTHER" id="PTHR33295">
    <property type="entry name" value="ATPASE"/>
    <property type="match status" value="1"/>
</dbReference>
<feature type="domain" description="AAA" evidence="1">
    <location>
        <begin position="39"/>
        <end position="175"/>
    </location>
</feature>
<gene>
    <name evidence="3" type="ORF">HMPREF6485_2545</name>
</gene>
<dbReference type="Gene3D" id="3.40.50.300">
    <property type="entry name" value="P-loop containing nucleotide triphosphate hydrolases"/>
    <property type="match status" value="1"/>
</dbReference>
<comment type="caution">
    <text evidence="3">The sequence shown here is derived from an EMBL/GenBank/DDBJ whole genome shotgun (WGS) entry which is preliminary data.</text>
</comment>
<feature type="domain" description="DUF4143" evidence="2">
    <location>
        <begin position="222"/>
        <end position="364"/>
    </location>
</feature>
<sequence length="427" mass="49983">MENVFDALRQYNYWGGEPIDMGFTRRTYLERIMPFVGNRLVKVLVGQRRAGKSYLLRQIAKQLIDNGVKPENTFMLNKDLLAFDGVRDCHDLTELFERYRRELKPEGKVYIFIDEVQNISEWERFANSYSQDFTHDYELFLTGSNSKMLSGELASLLSGRYVEIEVFPFSFAEFCGMAGKEENRQSYIEYMQQGGMPEMLKLTGDEVRRNYVMALKDTILLRDIIQRESIKDPRLLEDLFVYLVNNTSTLFSINSLMKFYKGKGRMVSYEKLSQYLTYMSDAYLLHRTDRYNIRGKETIAGVCKYYANDLAFRNYLFQGTAHGVGYELENLVYLQLRRCGFTVYVGDSQGLEVDFVAMKGDRTVYLQATYMLVDEETVRREYASLQSIADHYEKYVVSLDDLQLPSREGIRHIRAWELERRLQGGQL</sequence>
<keyword evidence="4" id="KW-1185">Reference proteome</keyword>
<proteinExistence type="predicted"/>
<evidence type="ECO:0000313" key="4">
    <source>
        <dbReference type="Proteomes" id="UP000003112"/>
    </source>
</evidence>
<dbReference type="HOGENOM" id="CLU_041527_1_1_10"/>
<protein>
    <submittedName>
        <fullName evidence="3">Uncharacterized protein</fullName>
    </submittedName>
</protein>
<accession>E6KAB8</accession>
<dbReference type="AlphaFoldDB" id="E6KAB8"/>
<dbReference type="STRING" id="873513.HMPREF6485_2545"/>
<dbReference type="InterPro" id="IPR025420">
    <property type="entry name" value="DUF4143"/>
</dbReference>
<name>E6KAB8_9BACT</name>
<evidence type="ECO:0000313" key="3">
    <source>
        <dbReference type="EMBL" id="EFU29525.1"/>
    </source>
</evidence>
<dbReference type="SUPFAM" id="SSF52540">
    <property type="entry name" value="P-loop containing nucleoside triphosphate hydrolases"/>
    <property type="match status" value="1"/>
</dbReference>
<dbReference type="GeneID" id="93537185"/>
<evidence type="ECO:0000259" key="1">
    <source>
        <dbReference type="Pfam" id="PF13173"/>
    </source>
</evidence>
<dbReference type="InterPro" id="IPR027417">
    <property type="entry name" value="P-loop_NTPase"/>
</dbReference>
<dbReference type="InterPro" id="IPR041682">
    <property type="entry name" value="AAA_14"/>
</dbReference>
<dbReference type="Pfam" id="PF13173">
    <property type="entry name" value="AAA_14"/>
    <property type="match status" value="1"/>
</dbReference>
<reference evidence="3 4" key="1">
    <citation type="submission" date="2010-10" db="EMBL/GenBank/DDBJ databases">
        <authorList>
            <person name="Muzny D."/>
            <person name="Qin X."/>
            <person name="Deng J."/>
            <person name="Jiang H."/>
            <person name="Liu Y."/>
            <person name="Qu J."/>
            <person name="Song X.-Z."/>
            <person name="Zhang L."/>
            <person name="Thornton R."/>
            <person name="Coyle M."/>
            <person name="Francisco L."/>
            <person name="Jackson L."/>
            <person name="Javaid M."/>
            <person name="Korchina V."/>
            <person name="Kovar C."/>
            <person name="Mata R."/>
            <person name="Mathew T."/>
            <person name="Ngo R."/>
            <person name="Nguyen L."/>
            <person name="Nguyen N."/>
            <person name="Okwuonu G."/>
            <person name="Ongeri F."/>
            <person name="Pham C."/>
            <person name="Simmons D."/>
            <person name="Wilczek-Boney K."/>
            <person name="Hale W."/>
            <person name="Jakkamsetti A."/>
            <person name="Pham P."/>
            <person name="Ruth R."/>
            <person name="San Lucas F."/>
            <person name="Warren J."/>
            <person name="Zhang J."/>
            <person name="Zhao Z."/>
            <person name="Zhou C."/>
            <person name="Zhu D."/>
            <person name="Lee S."/>
            <person name="Bess C."/>
            <person name="Blankenburg K."/>
            <person name="Forbes L."/>
            <person name="Fu Q."/>
            <person name="Gubbala S."/>
            <person name="Hirani K."/>
            <person name="Jayaseelan J.C."/>
            <person name="Lara F."/>
            <person name="Munidasa M."/>
            <person name="Palculict T."/>
            <person name="Patil S."/>
            <person name="Pu L.-L."/>
            <person name="Saada N."/>
            <person name="Tang L."/>
            <person name="Weissenberger G."/>
            <person name="Zhu Y."/>
            <person name="Hemphill L."/>
            <person name="Shang Y."/>
            <person name="Youmans B."/>
            <person name="Ayvaz T."/>
            <person name="Ross M."/>
            <person name="Santibanez J."/>
            <person name="Aqrawi P."/>
            <person name="Gross S."/>
            <person name="Joshi V."/>
            <person name="Fowler G."/>
            <person name="Nazareth L."/>
            <person name="Reid J."/>
            <person name="Worley K."/>
            <person name="Petrosino J."/>
            <person name="Highlander S."/>
            <person name="Gibbs R."/>
        </authorList>
    </citation>
    <scope>NUCLEOTIDE SEQUENCE [LARGE SCALE GENOMIC DNA]</scope>
    <source>
        <strain evidence="3 4">ATCC 33574</strain>
    </source>
</reference>
<dbReference type="RefSeq" id="WP_004346700.1">
    <property type="nucleotide sequence ID" value="NZ_GL586311.1"/>
</dbReference>
<dbReference type="PANTHER" id="PTHR33295:SF20">
    <property type="entry name" value="ATPASE"/>
    <property type="match status" value="1"/>
</dbReference>
<evidence type="ECO:0000259" key="2">
    <source>
        <dbReference type="Pfam" id="PF13635"/>
    </source>
</evidence>